<dbReference type="Pfam" id="PF03704">
    <property type="entry name" value="BTAD"/>
    <property type="match status" value="1"/>
</dbReference>
<feature type="domain" description="OmpR/PhoB-type" evidence="6">
    <location>
        <begin position="1"/>
        <end position="84"/>
    </location>
</feature>
<comment type="caution">
    <text evidence="7">The sequence shown here is derived from an EMBL/GenBank/DDBJ whole genome shotgun (WGS) entry which is preliminary data.</text>
</comment>
<dbReference type="SUPFAM" id="SSF50998">
    <property type="entry name" value="Quinoprotein alcohol dehydrogenase-like"/>
    <property type="match status" value="1"/>
</dbReference>
<dbReference type="PANTHER" id="PTHR35807">
    <property type="entry name" value="TRANSCRIPTIONAL REGULATOR REDD-RELATED"/>
    <property type="match status" value="1"/>
</dbReference>
<keyword evidence="3 5" id="KW-0238">DNA-binding</keyword>
<evidence type="ECO:0000256" key="3">
    <source>
        <dbReference type="ARBA" id="ARBA00023125"/>
    </source>
</evidence>
<protein>
    <recommendedName>
        <fullName evidence="6">OmpR/PhoB-type domain-containing protein</fullName>
    </recommendedName>
</protein>
<evidence type="ECO:0000256" key="1">
    <source>
        <dbReference type="ARBA" id="ARBA00005820"/>
    </source>
</evidence>
<evidence type="ECO:0000313" key="8">
    <source>
        <dbReference type="Proteomes" id="UP000275048"/>
    </source>
</evidence>
<dbReference type="GO" id="GO:0000160">
    <property type="term" value="P:phosphorelay signal transduction system"/>
    <property type="evidence" value="ECO:0007669"/>
    <property type="project" value="InterPro"/>
</dbReference>
<dbReference type="InterPro" id="IPR049052">
    <property type="entry name" value="nSTAND1"/>
</dbReference>
<dbReference type="SUPFAM" id="SSF48452">
    <property type="entry name" value="TPR-like"/>
    <property type="match status" value="1"/>
</dbReference>
<organism evidence="7 8">
    <name type="scientific">Agromyces tardus</name>
    <dbReference type="NCBI Taxonomy" id="2583849"/>
    <lineage>
        <taxon>Bacteria</taxon>
        <taxon>Bacillati</taxon>
        <taxon>Actinomycetota</taxon>
        <taxon>Actinomycetes</taxon>
        <taxon>Micrococcales</taxon>
        <taxon>Microbacteriaceae</taxon>
        <taxon>Agromyces</taxon>
    </lineage>
</organism>
<dbReference type="InterPro" id="IPR011047">
    <property type="entry name" value="Quinoprotein_ADH-like_sf"/>
</dbReference>
<dbReference type="SUPFAM" id="SSF46894">
    <property type="entry name" value="C-terminal effector domain of the bipartite response regulators"/>
    <property type="match status" value="1"/>
</dbReference>
<dbReference type="Gene3D" id="3.40.50.300">
    <property type="entry name" value="P-loop containing nucleotide triphosphate hydrolases"/>
    <property type="match status" value="1"/>
</dbReference>
<dbReference type="InterPro" id="IPR001867">
    <property type="entry name" value="OmpR/PhoB-type_DNA-bd"/>
</dbReference>
<dbReference type="InterPro" id="IPR036388">
    <property type="entry name" value="WH-like_DNA-bd_sf"/>
</dbReference>
<dbReference type="EMBL" id="RHHB01000013">
    <property type="protein sequence ID" value="RNB49905.1"/>
    <property type="molecule type" value="Genomic_DNA"/>
</dbReference>
<keyword evidence="2" id="KW-0805">Transcription regulation</keyword>
<evidence type="ECO:0000313" key="7">
    <source>
        <dbReference type="EMBL" id="RNB49905.1"/>
    </source>
</evidence>
<dbReference type="RefSeq" id="WP_122936732.1">
    <property type="nucleotide sequence ID" value="NZ_JBHSNT010000051.1"/>
</dbReference>
<accession>A0A3M8AHD9</accession>
<evidence type="ECO:0000256" key="2">
    <source>
        <dbReference type="ARBA" id="ARBA00023015"/>
    </source>
</evidence>
<dbReference type="Proteomes" id="UP000275048">
    <property type="component" value="Unassembled WGS sequence"/>
</dbReference>
<sequence length="1365" mass="142121">MGIDVLGTLSTDDAALSPQERAVVAALAVDPGREVRPGDLAEACWGEDVPRTWQKQVQALVSRVRRRLGPGVIVTTAQGYALGVDPETLDSVRFEHLVERARRHQGDGDPERAIAGYERALELWRGPAFSDVAAWPPASVEAARLDEMRRGAEEELLQAHLDCGEHHSVIAEAERLVRAEPLSERRWSILAIALYRSGRQADALAALRRLREELETRLGVDPGAGIAALETDILRQDPRLDPPSAPRATRAGNPYKGLRPFRIEDAGDFFGREPEIAAVLQRLEQVHLVAVVGPSGSGKSSLVLAGVAPRLRDRGRAPVILTPQDRLRIGDVVIIDQFEDAFHPGWTGADSAAYCDAVAQIVEAGHDVILDLRSDALDRCIADPRLGPFVTRGLVVLAPPSADALRLAIEEPARFAGLRVEHGLTELVLRDAAGQPGVLPHLSHALAETWRQREGSVLTVEAYESVGGIGGAIARSAEELYLGLTTEERAQCQALLRRLVSLTPDGRTVQHRVAVGPLRQDAHRSAIIARLVDARLVSVVDDTITVAHESLATAWPRLHAWLEQDAEGARVLAQLAAAAESWDQAGRPADELYRGARLRTALEWRGTSSPDLTRTESDFLDASAEREFADERRATARARRERRQNRVLRGALASAVVLLVASVTATAFAVRGAEDAARERRSADIGALVGTSLSLRSSQRAVAALLAVEAHARWPEDPRTRASLMGTFTAAPALVGTSTVGGTERIVAAPLPGGDEAVVLREDGTAGVYDVATARLVRDLEVPPSPAAFARPPLVAVSSGGATAVIVRPVAIGSDVFDFTAASELVAVDLGSGEAIAPPETLSIGAAGLAVDAAGSRAAAVGLDGRIRIVDLDTMWSASVEDVEPAGRIAVAFLDDGGLVIGSTDAVTILDPAERTVVRRFAVPPGFAGGTIATAGSTVVAAGDAGITLIDIASGGPMWKRDADSAAAACTSLTVSPVHEAVWCTTEAGEIVQHDLTTGASTARFPQRAAGVFPRADGGELVAVGVAEPVFSRWGLDGGGAVTRVIASGAHGAVGYDPAGSAVLVSDGSSRLHVWDTSADESRLVLPETTSRALWAGDDLLLAGITPGGGPVLLDATTGELQPSDGVPSLTDSAWTGPAGRRTVVAAGGNDLRVIDPATGERLAGPFDLGARPTSVSLLADGSRLLVTTLLGGVSTSRVLDAADGEAVSPELVGPSITTAAGDTLVGAYGTRLLTYDPAGLSVTGSLPSAAAGITSLQASTDGSTVLATGTDGSATLFDLDGGVQLGDAIPSAGGDGFAASLRPDGGELAVALTDGLQLWDLDPDVQAEAACRIAGRDLTRAEWDTYLGAIASYRSTCGFGSTDG</sequence>
<dbReference type="OrthoDB" id="134501at2"/>
<dbReference type="CDD" id="cd15831">
    <property type="entry name" value="BTAD"/>
    <property type="match status" value="1"/>
</dbReference>
<keyword evidence="4" id="KW-0804">Transcription</keyword>
<dbReference type="Gene3D" id="2.130.10.10">
    <property type="entry name" value="YVTN repeat-like/Quinoprotein amine dehydrogenase"/>
    <property type="match status" value="3"/>
</dbReference>
<dbReference type="InterPro" id="IPR051677">
    <property type="entry name" value="AfsR-DnrI-RedD_regulator"/>
</dbReference>
<feature type="DNA-binding region" description="OmpR/PhoB-type" evidence="5">
    <location>
        <begin position="1"/>
        <end position="84"/>
    </location>
</feature>
<dbReference type="InterPro" id="IPR011990">
    <property type="entry name" value="TPR-like_helical_dom_sf"/>
</dbReference>
<dbReference type="SMART" id="SM00320">
    <property type="entry name" value="WD40"/>
    <property type="match status" value="4"/>
</dbReference>
<dbReference type="InterPro" id="IPR016032">
    <property type="entry name" value="Sig_transdc_resp-reg_C-effctor"/>
</dbReference>
<dbReference type="Pfam" id="PF20703">
    <property type="entry name" value="nSTAND1"/>
    <property type="match status" value="2"/>
</dbReference>
<dbReference type="InterPro" id="IPR005158">
    <property type="entry name" value="BTAD"/>
</dbReference>
<dbReference type="InterPro" id="IPR001680">
    <property type="entry name" value="WD40_rpt"/>
</dbReference>
<dbReference type="GO" id="GO:0006355">
    <property type="term" value="P:regulation of DNA-templated transcription"/>
    <property type="evidence" value="ECO:0007669"/>
    <property type="project" value="InterPro"/>
</dbReference>
<dbReference type="InterPro" id="IPR027417">
    <property type="entry name" value="P-loop_NTPase"/>
</dbReference>
<dbReference type="SMART" id="SM00862">
    <property type="entry name" value="Trans_reg_C"/>
    <property type="match status" value="1"/>
</dbReference>
<comment type="similarity">
    <text evidence="1">Belongs to the AfsR/DnrI/RedD regulatory family.</text>
</comment>
<dbReference type="GO" id="GO:0005829">
    <property type="term" value="C:cytosol"/>
    <property type="evidence" value="ECO:0007669"/>
    <property type="project" value="UniProtKB-ARBA"/>
</dbReference>
<dbReference type="SMART" id="SM01043">
    <property type="entry name" value="BTAD"/>
    <property type="match status" value="1"/>
</dbReference>
<evidence type="ECO:0000256" key="5">
    <source>
        <dbReference type="PROSITE-ProRule" id="PRU01091"/>
    </source>
</evidence>
<proteinExistence type="inferred from homology"/>
<name>A0A3M8AHD9_9MICO</name>
<keyword evidence="8" id="KW-1185">Reference proteome</keyword>
<dbReference type="PROSITE" id="PS51755">
    <property type="entry name" value="OMPR_PHOB"/>
    <property type="match status" value="1"/>
</dbReference>
<dbReference type="GO" id="GO:0003677">
    <property type="term" value="F:DNA binding"/>
    <property type="evidence" value="ECO:0007669"/>
    <property type="project" value="UniProtKB-UniRule"/>
</dbReference>
<dbReference type="Gene3D" id="1.10.10.10">
    <property type="entry name" value="Winged helix-like DNA-binding domain superfamily/Winged helix DNA-binding domain"/>
    <property type="match status" value="1"/>
</dbReference>
<dbReference type="Gene3D" id="1.25.40.10">
    <property type="entry name" value="Tetratricopeptide repeat domain"/>
    <property type="match status" value="1"/>
</dbReference>
<dbReference type="PANTHER" id="PTHR35807:SF1">
    <property type="entry name" value="TRANSCRIPTIONAL REGULATOR REDD"/>
    <property type="match status" value="1"/>
</dbReference>
<evidence type="ECO:0000256" key="4">
    <source>
        <dbReference type="ARBA" id="ARBA00023163"/>
    </source>
</evidence>
<dbReference type="SUPFAM" id="SSF52540">
    <property type="entry name" value="P-loop containing nucleoside triphosphate hydrolases"/>
    <property type="match status" value="1"/>
</dbReference>
<reference evidence="7 8" key="1">
    <citation type="submission" date="2018-10" db="EMBL/GenBank/DDBJ databases">
        <title>Isolation, diversity and antibacterial activity of antinobacteria from the wheat rhizosphere soil.</title>
        <authorList>
            <person name="Sun T."/>
        </authorList>
    </citation>
    <scope>NUCLEOTIDE SEQUENCE [LARGE SCALE GENOMIC DNA]</scope>
    <source>
        <strain evidence="7 8">SJ-23</strain>
    </source>
</reference>
<gene>
    <name evidence="7" type="ORF">EDM22_09035</name>
</gene>
<dbReference type="InterPro" id="IPR015943">
    <property type="entry name" value="WD40/YVTN_repeat-like_dom_sf"/>
</dbReference>
<evidence type="ECO:0000259" key="6">
    <source>
        <dbReference type="PROSITE" id="PS51755"/>
    </source>
</evidence>